<reference evidence="5" key="1">
    <citation type="submission" date="2021-01" db="EMBL/GenBank/DDBJ databases">
        <authorList>
            <person name="Kaushik A."/>
        </authorList>
    </citation>
    <scope>NUCLEOTIDE SEQUENCE</scope>
    <source>
        <strain evidence="5">Type strain: AG8-Rh-89/</strain>
    </source>
</reference>
<dbReference type="PROSITE" id="PS51939">
    <property type="entry name" value="XRRM"/>
    <property type="match status" value="1"/>
</dbReference>
<feature type="compositionally biased region" description="Basic residues" evidence="3">
    <location>
        <begin position="542"/>
        <end position="551"/>
    </location>
</feature>
<dbReference type="GO" id="GO:0070034">
    <property type="term" value="F:telomerase RNA binding"/>
    <property type="evidence" value="ECO:0007669"/>
    <property type="project" value="InterPro"/>
</dbReference>
<dbReference type="AlphaFoldDB" id="A0A8H3C5Y2"/>
<dbReference type="InterPro" id="IPR014886">
    <property type="entry name" value="La_xRRM"/>
</dbReference>
<evidence type="ECO:0000256" key="2">
    <source>
        <dbReference type="PROSITE-ProRule" id="PRU01288"/>
    </source>
</evidence>
<dbReference type="InterPro" id="IPR045537">
    <property type="entry name" value="Lar7_xRRM"/>
</dbReference>
<evidence type="ECO:0000259" key="4">
    <source>
        <dbReference type="PROSITE" id="PS51939"/>
    </source>
</evidence>
<feature type="region of interest" description="Disordered" evidence="3">
    <location>
        <begin position="528"/>
        <end position="551"/>
    </location>
</feature>
<name>A0A8H3C5Y2_9AGAM</name>
<keyword evidence="1 2" id="KW-0694">RNA-binding</keyword>
<feature type="domain" description="XRRM" evidence="4">
    <location>
        <begin position="414"/>
        <end position="549"/>
    </location>
</feature>
<sequence length="551" mass="60418">MFIPRSLAKRATKPAVTQPGPPSLSTQASDSKKRNSPDEQSSSASSDGSDPDSNSDSSSEAGSESGSNSDSVKGPRLAATIGQSASTTSNPPNNKRPDPSEIAARLELALSDLSLWRNESLYERVAETSDWFILFSRLRDHPLLAPIFVGASSIPDASLVNTLRTHGSGNFEFQMRLREPSNAAWKDKGNIQPGWVGAAGGYEIRAKSWVRREDGWMDKLSCLEERSWMARMVYVERVPPSVRSIWALYQFISALASSSEQDQQAVQDVLLPTAEPSLTTPVQLGRFRGQSFVVFATSELAHAFCKRWCWNPSHGTAATKCAELKAGERWSREAAEEAAGVCGFRSLSKSQWDKLKAQYLEHQARVLKQTPRRPKADKTPTTNAPNPPAPAPAPQPSETSTPRPTPRPPPFPPPFPPGILVFIKRLHPETNKTTLKILFGRGAPNGVEYIDFQKGIDSAHVRLRIPTDATRLADYFSEHKVAQKDGLDDTGQETDTNPIEAEVVLGTREANYWAKVPEKVRMEAVVKAGLGDRGEDGDGSGKGRRKRQRKA</sequence>
<feature type="compositionally biased region" description="Pro residues" evidence="3">
    <location>
        <begin position="403"/>
        <end position="416"/>
    </location>
</feature>
<dbReference type="EMBL" id="CAJMWZ010003453">
    <property type="protein sequence ID" value="CAE6474863.1"/>
    <property type="molecule type" value="Genomic_DNA"/>
</dbReference>
<dbReference type="Gene3D" id="3.30.70.330">
    <property type="match status" value="1"/>
</dbReference>
<dbReference type="Proteomes" id="UP000663850">
    <property type="component" value="Unassembled WGS sequence"/>
</dbReference>
<feature type="region of interest" description="Disordered" evidence="3">
    <location>
        <begin position="365"/>
        <end position="416"/>
    </location>
</feature>
<dbReference type="InterPro" id="IPR012677">
    <property type="entry name" value="Nucleotide-bd_a/b_plait_sf"/>
</dbReference>
<protein>
    <recommendedName>
        <fullName evidence="4">XRRM domain-containing protein</fullName>
    </recommendedName>
</protein>
<feature type="compositionally biased region" description="Low complexity" evidence="3">
    <location>
        <begin position="38"/>
        <end position="71"/>
    </location>
</feature>
<proteinExistence type="predicted"/>
<gene>
    <name evidence="5" type="ORF">RDB_LOCUS67131</name>
</gene>
<dbReference type="Pfam" id="PF19977">
    <property type="entry name" value="xRRM"/>
    <property type="match status" value="1"/>
</dbReference>
<evidence type="ECO:0000313" key="5">
    <source>
        <dbReference type="EMBL" id="CAE6474863.1"/>
    </source>
</evidence>
<organism evidence="5 6">
    <name type="scientific">Rhizoctonia solani</name>
    <dbReference type="NCBI Taxonomy" id="456999"/>
    <lineage>
        <taxon>Eukaryota</taxon>
        <taxon>Fungi</taxon>
        <taxon>Dikarya</taxon>
        <taxon>Basidiomycota</taxon>
        <taxon>Agaricomycotina</taxon>
        <taxon>Agaricomycetes</taxon>
        <taxon>Cantharellales</taxon>
        <taxon>Ceratobasidiaceae</taxon>
        <taxon>Rhizoctonia</taxon>
    </lineage>
</organism>
<evidence type="ECO:0000256" key="3">
    <source>
        <dbReference type="SAM" id="MobiDB-lite"/>
    </source>
</evidence>
<feature type="compositionally biased region" description="Pro residues" evidence="3">
    <location>
        <begin position="385"/>
        <end position="395"/>
    </location>
</feature>
<dbReference type="GO" id="GO:1904868">
    <property type="term" value="P:telomerase catalytic core complex assembly"/>
    <property type="evidence" value="ECO:0007669"/>
    <property type="project" value="InterPro"/>
</dbReference>
<evidence type="ECO:0000313" key="6">
    <source>
        <dbReference type="Proteomes" id="UP000663850"/>
    </source>
</evidence>
<dbReference type="GO" id="GO:1990904">
    <property type="term" value="C:ribonucleoprotein complex"/>
    <property type="evidence" value="ECO:0007669"/>
    <property type="project" value="UniProtKB-UniRule"/>
</dbReference>
<feature type="region of interest" description="Disordered" evidence="3">
    <location>
        <begin position="1"/>
        <end position="75"/>
    </location>
</feature>
<accession>A0A8H3C5Y2</accession>
<comment type="caution">
    <text evidence="5">The sequence shown here is derived from an EMBL/GenBank/DDBJ whole genome shotgun (WGS) entry which is preliminary data.</text>
</comment>
<evidence type="ECO:0000256" key="1">
    <source>
        <dbReference type="ARBA" id="ARBA00022884"/>
    </source>
</evidence>
<feature type="compositionally biased region" description="Basic and acidic residues" evidence="3">
    <location>
        <begin position="528"/>
        <end position="541"/>
    </location>
</feature>